<dbReference type="PANTHER" id="PTHR35802">
    <property type="entry name" value="PROTEASE SYNTHASE AND SPORULATION PROTEIN PAI 2"/>
    <property type="match status" value="1"/>
</dbReference>
<accession>A0ABR7Q7M3</accession>
<dbReference type="PIRSF" id="PIRSF010372">
    <property type="entry name" value="PaiB"/>
    <property type="match status" value="1"/>
</dbReference>
<dbReference type="Gene3D" id="2.30.110.10">
    <property type="entry name" value="Electron Transport, Fmn-binding Protein, Chain A"/>
    <property type="match status" value="1"/>
</dbReference>
<dbReference type="InterPro" id="IPR007396">
    <property type="entry name" value="TR_PAI2-type"/>
</dbReference>
<dbReference type="InterPro" id="IPR012349">
    <property type="entry name" value="Split_barrel_FMN-bd"/>
</dbReference>
<evidence type="ECO:0000313" key="1">
    <source>
        <dbReference type="EMBL" id="MBC8754356.1"/>
    </source>
</evidence>
<dbReference type="SUPFAM" id="SSF50475">
    <property type="entry name" value="FMN-binding split barrel"/>
    <property type="match status" value="1"/>
</dbReference>
<evidence type="ECO:0000313" key="2">
    <source>
        <dbReference type="Proteomes" id="UP000619238"/>
    </source>
</evidence>
<sequence>MYNLPYHKEQDEQVIKEFVAKYPFAFLTGCDSENRPIVTQVPVFIEKMGKKKVLRGHIMKNTDHHKAFLHNKNVLAVFTGKHTYVSGTWYSNPNSASTWNYMSVHIKGVIKFLDDNALEDVLRMTSLHFEDQNEQSATVFDNLPSEFKQRVMGMIIAFEIEITEIDTVFKLSQDRDAESYHNIIKKLNEQDEDGRVIAAEMEKRAKNLFPEYKP</sequence>
<dbReference type="RefSeq" id="WP_187561396.1">
    <property type="nucleotide sequence ID" value="NZ_JACGWS010000003.1"/>
</dbReference>
<gene>
    <name evidence="1" type="ORF">H2O64_06715</name>
</gene>
<reference evidence="1 2" key="1">
    <citation type="submission" date="2020-07" db="EMBL/GenBank/DDBJ databases">
        <title>Description of Kordia aestuariivivens sp. nov., isolated from a tidal flat.</title>
        <authorList>
            <person name="Park S."/>
            <person name="Yoon J.-H."/>
        </authorList>
    </citation>
    <scope>NUCLEOTIDE SEQUENCE [LARGE SCALE GENOMIC DNA]</scope>
    <source>
        <strain evidence="1 2">YSTF-M3</strain>
    </source>
</reference>
<comment type="caution">
    <text evidence="1">The sequence shown here is derived from an EMBL/GenBank/DDBJ whole genome shotgun (WGS) entry which is preliminary data.</text>
</comment>
<proteinExistence type="predicted"/>
<dbReference type="PANTHER" id="PTHR35802:SF1">
    <property type="entry name" value="PROTEASE SYNTHASE AND SPORULATION PROTEIN PAI 2"/>
    <property type="match status" value="1"/>
</dbReference>
<dbReference type="Proteomes" id="UP000619238">
    <property type="component" value="Unassembled WGS sequence"/>
</dbReference>
<name>A0ABR7Q7M3_9FLAO</name>
<dbReference type="EMBL" id="JACGWS010000003">
    <property type="protein sequence ID" value="MBC8754356.1"/>
    <property type="molecule type" value="Genomic_DNA"/>
</dbReference>
<dbReference type="Pfam" id="PF04299">
    <property type="entry name" value="FMN_bind_2"/>
    <property type="match status" value="1"/>
</dbReference>
<organism evidence="1 2">
    <name type="scientific">Kordia aestuariivivens</name>
    <dbReference type="NCBI Taxonomy" id="2759037"/>
    <lineage>
        <taxon>Bacteria</taxon>
        <taxon>Pseudomonadati</taxon>
        <taxon>Bacteroidota</taxon>
        <taxon>Flavobacteriia</taxon>
        <taxon>Flavobacteriales</taxon>
        <taxon>Flavobacteriaceae</taxon>
        <taxon>Kordia</taxon>
    </lineage>
</organism>
<protein>
    <submittedName>
        <fullName evidence="1">FMN-binding negative transcriptional regulator</fullName>
    </submittedName>
</protein>
<keyword evidence="2" id="KW-1185">Reference proteome</keyword>